<dbReference type="AlphaFoldDB" id="A0AAV6YVM4"/>
<gene>
    <name evidence="1" type="ORF">GDO81_023435</name>
</gene>
<proteinExistence type="predicted"/>
<protein>
    <recommendedName>
        <fullName evidence="3">Secreted protein</fullName>
    </recommendedName>
</protein>
<organism evidence="1 2">
    <name type="scientific">Engystomops pustulosus</name>
    <name type="common">Tungara frog</name>
    <name type="synonym">Physalaemus pustulosus</name>
    <dbReference type="NCBI Taxonomy" id="76066"/>
    <lineage>
        <taxon>Eukaryota</taxon>
        <taxon>Metazoa</taxon>
        <taxon>Chordata</taxon>
        <taxon>Craniata</taxon>
        <taxon>Vertebrata</taxon>
        <taxon>Euteleostomi</taxon>
        <taxon>Amphibia</taxon>
        <taxon>Batrachia</taxon>
        <taxon>Anura</taxon>
        <taxon>Neobatrachia</taxon>
        <taxon>Hyloidea</taxon>
        <taxon>Leptodactylidae</taxon>
        <taxon>Leiuperinae</taxon>
        <taxon>Engystomops</taxon>
    </lineage>
</organism>
<dbReference type="PANTHER" id="PTHR35617:SF3">
    <property type="entry name" value="CORE-BINDING (CB) DOMAIN-CONTAINING PROTEIN"/>
    <property type="match status" value="1"/>
</dbReference>
<dbReference type="EMBL" id="WNYA01024628">
    <property type="protein sequence ID" value="KAG8538013.1"/>
    <property type="molecule type" value="Genomic_DNA"/>
</dbReference>
<evidence type="ECO:0000313" key="1">
    <source>
        <dbReference type="EMBL" id="KAG8538013.1"/>
    </source>
</evidence>
<sequence length="92" mass="10216">MKATKVSIARWLITTILDCYSIVNAPTPPFIRVYSTWAVAASWAKRRGATLQQICQAATWSSPLTFACHYCLDVSPGELFFGRKILKAVIPP</sequence>
<reference evidence="1" key="1">
    <citation type="thesis" date="2020" institute="ProQuest LLC" country="789 East Eisenhower Parkway, Ann Arbor, MI, USA">
        <title>Comparative Genomics and Chromosome Evolution.</title>
        <authorList>
            <person name="Mudd A.B."/>
        </authorList>
    </citation>
    <scope>NUCLEOTIDE SEQUENCE</scope>
    <source>
        <strain evidence="1">237g6f4</strain>
        <tissue evidence="1">Blood</tissue>
    </source>
</reference>
<evidence type="ECO:0000313" key="2">
    <source>
        <dbReference type="Proteomes" id="UP000824782"/>
    </source>
</evidence>
<accession>A0AAV6YVM4</accession>
<evidence type="ECO:0008006" key="3">
    <source>
        <dbReference type="Google" id="ProtNLM"/>
    </source>
</evidence>
<dbReference type="PANTHER" id="PTHR35617">
    <property type="entry name" value="PHAGE_INTEGRASE DOMAIN-CONTAINING PROTEIN"/>
    <property type="match status" value="1"/>
</dbReference>
<comment type="caution">
    <text evidence="1">The sequence shown here is derived from an EMBL/GenBank/DDBJ whole genome shotgun (WGS) entry which is preliminary data.</text>
</comment>
<dbReference type="Proteomes" id="UP000824782">
    <property type="component" value="Unassembled WGS sequence"/>
</dbReference>
<name>A0AAV6YVM4_ENGPU</name>
<keyword evidence="2" id="KW-1185">Reference proteome</keyword>